<reference evidence="2" key="2">
    <citation type="submission" date="2018-05" db="EMBL/GenBank/DDBJ databases">
        <title>OpunRS2 (Oryza punctata Reference Sequence Version 2).</title>
        <authorList>
            <person name="Zhang J."/>
            <person name="Kudrna D."/>
            <person name="Lee S."/>
            <person name="Talag J."/>
            <person name="Welchert J."/>
            <person name="Wing R.A."/>
        </authorList>
    </citation>
    <scope>NUCLEOTIDE SEQUENCE [LARGE SCALE GENOMIC DNA]</scope>
</reference>
<dbReference type="Gramene" id="OPUNC03G21130.4">
    <property type="protein sequence ID" value="OPUNC03G21130.4"/>
    <property type="gene ID" value="OPUNC03G21130"/>
</dbReference>
<evidence type="ECO:0000313" key="2">
    <source>
        <dbReference type="EnsemblPlants" id="OPUNC03G21130.4"/>
    </source>
</evidence>
<dbReference type="HOGENOM" id="CLU_2626228_0_0_1"/>
<evidence type="ECO:0000313" key="3">
    <source>
        <dbReference type="Proteomes" id="UP000026962"/>
    </source>
</evidence>
<dbReference type="EnsemblPlants" id="OPUNC03G21130.4">
    <property type="protein sequence ID" value="OPUNC03G21130.4"/>
    <property type="gene ID" value="OPUNC03G21130"/>
</dbReference>
<keyword evidence="3" id="KW-1185">Reference proteome</keyword>
<evidence type="ECO:0000256" key="1">
    <source>
        <dbReference type="SAM" id="MobiDB-lite"/>
    </source>
</evidence>
<reference evidence="2" key="1">
    <citation type="submission" date="2015-04" db="UniProtKB">
        <authorList>
            <consortium name="EnsemblPlants"/>
        </authorList>
    </citation>
    <scope>IDENTIFICATION</scope>
</reference>
<feature type="region of interest" description="Disordered" evidence="1">
    <location>
        <begin position="57"/>
        <end position="78"/>
    </location>
</feature>
<organism evidence="2">
    <name type="scientific">Oryza punctata</name>
    <name type="common">Red rice</name>
    <dbReference type="NCBI Taxonomy" id="4537"/>
    <lineage>
        <taxon>Eukaryota</taxon>
        <taxon>Viridiplantae</taxon>
        <taxon>Streptophyta</taxon>
        <taxon>Embryophyta</taxon>
        <taxon>Tracheophyta</taxon>
        <taxon>Spermatophyta</taxon>
        <taxon>Magnoliopsida</taxon>
        <taxon>Liliopsida</taxon>
        <taxon>Poales</taxon>
        <taxon>Poaceae</taxon>
        <taxon>BOP clade</taxon>
        <taxon>Oryzoideae</taxon>
        <taxon>Oryzeae</taxon>
        <taxon>Oryzinae</taxon>
        <taxon>Oryza</taxon>
    </lineage>
</organism>
<dbReference type="AlphaFoldDB" id="A0A0E0KFE6"/>
<proteinExistence type="predicted"/>
<dbReference type="Proteomes" id="UP000026962">
    <property type="component" value="Chromosome 3"/>
</dbReference>
<accession>A0A0E0KFE6</accession>
<protein>
    <submittedName>
        <fullName evidence="2">Uncharacterized protein</fullName>
    </submittedName>
</protein>
<feature type="compositionally biased region" description="Low complexity" evidence="1">
    <location>
        <begin position="57"/>
        <end position="71"/>
    </location>
</feature>
<sequence>MTDISVLPVIVKEKKRIISNQTKRRTVAANPEALDALVRELSSAAAPTATAAAATTAASKATATPSAKSASLFPSGLR</sequence>
<name>A0A0E0KFE6_ORYPU</name>